<organism evidence="3">
    <name type="scientific">Timspurckia oligopyrenoides</name>
    <dbReference type="NCBI Taxonomy" id="708627"/>
    <lineage>
        <taxon>Eukaryota</taxon>
        <taxon>Rhodophyta</taxon>
        <taxon>Bangiophyceae</taxon>
        <taxon>Porphyridiales</taxon>
        <taxon>Porphyridiaceae</taxon>
        <taxon>Timspurckia</taxon>
    </lineage>
</organism>
<dbReference type="PROSITE" id="PS51512">
    <property type="entry name" value="DFDF"/>
    <property type="match status" value="1"/>
</dbReference>
<dbReference type="AlphaFoldDB" id="A0A7S0ZDS0"/>
<feature type="compositionally biased region" description="Gly residues" evidence="1">
    <location>
        <begin position="110"/>
        <end position="121"/>
    </location>
</feature>
<evidence type="ECO:0000259" key="2">
    <source>
        <dbReference type="PROSITE" id="PS51512"/>
    </source>
</evidence>
<dbReference type="InterPro" id="IPR025762">
    <property type="entry name" value="DFDF"/>
</dbReference>
<name>A0A7S0ZDS0_9RHOD</name>
<feature type="region of interest" description="Disordered" evidence="1">
    <location>
        <begin position="1"/>
        <end position="26"/>
    </location>
</feature>
<dbReference type="SMART" id="SM01199">
    <property type="entry name" value="FDF"/>
    <property type="match status" value="1"/>
</dbReference>
<accession>A0A7S0ZDS0</accession>
<gene>
    <name evidence="3" type="ORF">TOLI1172_LOCUS2931</name>
</gene>
<feature type="compositionally biased region" description="Gly residues" evidence="1">
    <location>
        <begin position="1"/>
        <end position="21"/>
    </location>
</feature>
<sequence>MRGRGGGSRGGSGRGRGGRGGARINIPSEDFDFEAMNEKFDLQQVIEKEEVAISELNIAKKYDKNSSFFDELASEKTKIPSRAADFETFGETATRRFRGRGGSSYSRGASRGGGYGRGGYAQRGNRGRGSSGYKPGSPAASAADW</sequence>
<evidence type="ECO:0000313" key="3">
    <source>
        <dbReference type="EMBL" id="CAD8818542.1"/>
    </source>
</evidence>
<evidence type="ECO:0000256" key="1">
    <source>
        <dbReference type="SAM" id="MobiDB-lite"/>
    </source>
</evidence>
<feature type="region of interest" description="Disordered" evidence="1">
    <location>
        <begin position="94"/>
        <end position="145"/>
    </location>
</feature>
<protein>
    <recommendedName>
        <fullName evidence="2">DFDF domain-containing protein</fullName>
    </recommendedName>
</protein>
<feature type="domain" description="DFDF" evidence="2">
    <location>
        <begin position="19"/>
        <end position="55"/>
    </location>
</feature>
<dbReference type="EMBL" id="HBFP01004133">
    <property type="protein sequence ID" value="CAD8818542.1"/>
    <property type="molecule type" value="Transcribed_RNA"/>
</dbReference>
<dbReference type="PANTHER" id="PTHR13586">
    <property type="entry name" value="SCD6 PROTEIN-RELATED"/>
    <property type="match status" value="1"/>
</dbReference>
<dbReference type="InterPro" id="IPR019050">
    <property type="entry name" value="FDF_dom"/>
</dbReference>
<reference evidence="3" key="1">
    <citation type="submission" date="2021-01" db="EMBL/GenBank/DDBJ databases">
        <authorList>
            <person name="Corre E."/>
            <person name="Pelletier E."/>
            <person name="Niang G."/>
            <person name="Scheremetjew M."/>
            <person name="Finn R."/>
            <person name="Kale V."/>
            <person name="Holt S."/>
            <person name="Cochrane G."/>
            <person name="Meng A."/>
            <person name="Brown T."/>
            <person name="Cohen L."/>
        </authorList>
    </citation>
    <scope>NUCLEOTIDE SEQUENCE</scope>
    <source>
        <strain evidence="3">CCMP3278</strain>
    </source>
</reference>
<proteinExistence type="predicted"/>